<proteinExistence type="inferred from homology"/>
<keyword evidence="11" id="KW-1185">Reference proteome</keyword>
<gene>
    <name evidence="10" type="ORF">M979_1552</name>
</gene>
<keyword evidence="6" id="KW-0997">Cell inner membrane</keyword>
<dbReference type="InterPro" id="IPR045584">
    <property type="entry name" value="Pilin-like"/>
</dbReference>
<keyword evidence="8" id="KW-1133">Transmembrane helix</keyword>
<sequence>MNGNQRGFTLLEVLVALVIFALLSLTAQAVFQGVLRNNAVTQAKISRLTELSFAMQQLENDFTQSFPRTVREAGAPGSTMFSAADGLLQSKGDGVMFTRSGWFNPDARLRRSELQKLGWRLQDAQLVRVTWRYPDNLPGTEPNQTVVLKSVRQFRLRYYRDGRWLTQWTATRELPQAVEVTLDLPDYGVVTRRFLLAASENGR</sequence>
<protein>
    <recommendedName>
        <fullName evidence="3">Type II secretion system protein J</fullName>
    </recommendedName>
</protein>
<reference evidence="10 11" key="1">
    <citation type="submission" date="2016-04" db="EMBL/GenBank/DDBJ databases">
        <title>ATOL: Assembling a taxonomically balanced genome-scale reconstruction of the evolutionary history of the Enterobacteriaceae.</title>
        <authorList>
            <person name="Plunkett G.III."/>
            <person name="Neeno-Eckwall E.C."/>
            <person name="Glasner J.D."/>
            <person name="Perna N.T."/>
        </authorList>
    </citation>
    <scope>NUCLEOTIDE SEQUENCE [LARGE SCALE GENOMIC DNA]</scope>
    <source>
        <strain evidence="10 11">ATCC 51607</strain>
    </source>
</reference>
<dbReference type="Pfam" id="PF11612">
    <property type="entry name" value="T2SSJ"/>
    <property type="match status" value="1"/>
</dbReference>
<dbReference type="InterPro" id="IPR051621">
    <property type="entry name" value="T2SS_protein_J"/>
</dbReference>
<evidence type="ECO:0000256" key="3">
    <source>
        <dbReference type="ARBA" id="ARBA00021539"/>
    </source>
</evidence>
<dbReference type="InterPro" id="IPR012902">
    <property type="entry name" value="N_methyl_site"/>
</dbReference>
<dbReference type="GO" id="GO:0015627">
    <property type="term" value="C:type II protein secretion system complex"/>
    <property type="evidence" value="ECO:0007669"/>
    <property type="project" value="InterPro"/>
</dbReference>
<evidence type="ECO:0000256" key="9">
    <source>
        <dbReference type="ARBA" id="ARBA00023136"/>
    </source>
</evidence>
<dbReference type="Gene3D" id="2.10.70.20">
    <property type="entry name" value="gspk-gspi-gspj complex like domains"/>
    <property type="match status" value="1"/>
</dbReference>
<dbReference type="Proteomes" id="UP000078286">
    <property type="component" value="Unassembled WGS sequence"/>
</dbReference>
<comment type="caution">
    <text evidence="10">The sequence shown here is derived from an EMBL/GenBank/DDBJ whole genome shotgun (WGS) entry which is preliminary data.</text>
</comment>
<accession>A0A1B7HSU2</accession>
<comment type="similarity">
    <text evidence="2">Belongs to the GSP J family.</text>
</comment>
<dbReference type="PANTHER" id="PTHR39583">
    <property type="entry name" value="TYPE II SECRETION SYSTEM PROTEIN J-RELATED"/>
    <property type="match status" value="1"/>
</dbReference>
<dbReference type="PANTHER" id="PTHR39583:SF2">
    <property type="entry name" value="TYPE II SECRETION SYSTEM PROTEIN J"/>
    <property type="match status" value="1"/>
</dbReference>
<evidence type="ECO:0000256" key="7">
    <source>
        <dbReference type="ARBA" id="ARBA00022692"/>
    </source>
</evidence>
<dbReference type="SUPFAM" id="SSF54523">
    <property type="entry name" value="Pili subunits"/>
    <property type="match status" value="1"/>
</dbReference>
<dbReference type="NCBIfam" id="TIGR02532">
    <property type="entry name" value="IV_pilin_GFxxxE"/>
    <property type="match status" value="1"/>
</dbReference>
<evidence type="ECO:0000256" key="1">
    <source>
        <dbReference type="ARBA" id="ARBA00004377"/>
    </source>
</evidence>
<dbReference type="Gene3D" id="3.10.610.10">
    <property type="entry name" value="GSPII I/J protein-like"/>
    <property type="match status" value="1"/>
</dbReference>
<dbReference type="PROSITE" id="PS00409">
    <property type="entry name" value="PROKAR_NTER_METHYL"/>
    <property type="match status" value="1"/>
</dbReference>
<organism evidence="10 11">
    <name type="scientific">Buttiauxella noackiae ATCC 51607</name>
    <dbReference type="NCBI Taxonomy" id="1354255"/>
    <lineage>
        <taxon>Bacteria</taxon>
        <taxon>Pseudomonadati</taxon>
        <taxon>Pseudomonadota</taxon>
        <taxon>Gammaproteobacteria</taxon>
        <taxon>Enterobacterales</taxon>
        <taxon>Enterobacteriaceae</taxon>
        <taxon>Buttiauxella</taxon>
    </lineage>
</organism>
<comment type="subcellular location">
    <subcellularLocation>
        <location evidence="1">Cell inner membrane</location>
        <topology evidence="1">Single-pass membrane protein</topology>
    </subcellularLocation>
</comment>
<evidence type="ECO:0000256" key="2">
    <source>
        <dbReference type="ARBA" id="ARBA00011084"/>
    </source>
</evidence>
<dbReference type="NCBIfam" id="TIGR01711">
    <property type="entry name" value="gspJ"/>
    <property type="match status" value="1"/>
</dbReference>
<dbReference type="GO" id="GO:0015628">
    <property type="term" value="P:protein secretion by the type II secretion system"/>
    <property type="evidence" value="ECO:0007669"/>
    <property type="project" value="InterPro"/>
</dbReference>
<keyword evidence="7" id="KW-0812">Transmembrane</keyword>
<evidence type="ECO:0000313" key="11">
    <source>
        <dbReference type="Proteomes" id="UP000078286"/>
    </source>
</evidence>
<keyword evidence="5" id="KW-0488">Methylation</keyword>
<evidence type="ECO:0000256" key="6">
    <source>
        <dbReference type="ARBA" id="ARBA00022519"/>
    </source>
</evidence>
<keyword evidence="4" id="KW-1003">Cell membrane</keyword>
<dbReference type="AlphaFoldDB" id="A0A1B7HSU2"/>
<evidence type="ECO:0000256" key="5">
    <source>
        <dbReference type="ARBA" id="ARBA00022481"/>
    </source>
</evidence>
<keyword evidence="9" id="KW-0472">Membrane</keyword>
<dbReference type="Pfam" id="PF07963">
    <property type="entry name" value="N_methyl"/>
    <property type="match status" value="1"/>
</dbReference>
<evidence type="ECO:0000313" key="10">
    <source>
        <dbReference type="EMBL" id="OAT18728.1"/>
    </source>
</evidence>
<dbReference type="RefSeq" id="WP_064554348.1">
    <property type="nucleotide sequence ID" value="NZ_LXEO01000017.1"/>
</dbReference>
<evidence type="ECO:0000256" key="4">
    <source>
        <dbReference type="ARBA" id="ARBA00022475"/>
    </source>
</evidence>
<evidence type="ECO:0000256" key="8">
    <source>
        <dbReference type="ARBA" id="ARBA00022989"/>
    </source>
</evidence>
<dbReference type="GO" id="GO:0005886">
    <property type="term" value="C:plasma membrane"/>
    <property type="evidence" value="ECO:0007669"/>
    <property type="project" value="UniProtKB-SubCell"/>
</dbReference>
<dbReference type="EMBL" id="LXEO01000017">
    <property type="protein sequence ID" value="OAT18728.1"/>
    <property type="molecule type" value="Genomic_DNA"/>
</dbReference>
<dbReference type="InterPro" id="IPR010055">
    <property type="entry name" value="T2SS_protein-GspJ"/>
</dbReference>
<dbReference type="PATRIC" id="fig|1354255.3.peg.1600"/>
<name>A0A1B7HSU2_9ENTR</name>